<evidence type="ECO:0000313" key="4">
    <source>
        <dbReference type="EMBL" id="SKB62501.1"/>
    </source>
</evidence>
<evidence type="ECO:0000259" key="3">
    <source>
        <dbReference type="PROSITE" id="PS51206"/>
    </source>
</evidence>
<dbReference type="Pfam" id="PF19263">
    <property type="entry name" value="DUF5906"/>
    <property type="match status" value="1"/>
</dbReference>
<name>A0A1T5CT51_9SPHN</name>
<dbReference type="InterPro" id="IPR027417">
    <property type="entry name" value="P-loop_NTPase"/>
</dbReference>
<dbReference type="SUPFAM" id="SSF52540">
    <property type="entry name" value="P-loop containing nucleoside triphosphate hydrolases"/>
    <property type="match status" value="1"/>
</dbReference>
<dbReference type="OrthoDB" id="8215052at2"/>
<keyword evidence="5" id="KW-1185">Reference proteome</keyword>
<dbReference type="Gene3D" id="3.30.720.160">
    <property type="entry name" value="Bifunctional DNA primase/polymerase, N-terminal"/>
    <property type="match status" value="1"/>
</dbReference>
<dbReference type="Pfam" id="PF09250">
    <property type="entry name" value="Prim-Pol"/>
    <property type="match status" value="1"/>
</dbReference>
<feature type="domain" description="SF3 helicase" evidence="3">
    <location>
        <begin position="542"/>
        <end position="697"/>
    </location>
</feature>
<sequence length="829" mass="93057">MSIFGDFAPRYWSAGLPVIPLKKWNAFGKGAGKAPILNEWQSYAAVMPSVSMQQLWLESYPDHNIGLPFGPASGLCAIDIDTEDEELVQVILDTLPQSPWKRVGKKGMGLVYRWKGQRNFKLRDSENKSIVEFLGQGNQMVLPPSIHPDTGKPYEANCDLWDVLDQIPAIDEDIEQDLRDALGDVLKSRGGGITLAQGVRSRPLDVIPQGERDIQMVRHAGYLARVVLGIDRTTKYGLAEAIEHMTTWVLDFTASAAGDDMDPGKGVAKLLEFLLKDVEGGRTLPDGWDVGLSDEQRDWAVIKALIEKNQVQRWTLTKARDWIDARAAEDPEDTDRLVSKIGELFLEVGKDDNFGSLESDGLINYVKSRFGKETGIGKPALARMLKEARQESSGDGEMAADHESIAREVIEEMSRGGELRFSQGCFWQWGGSCFGQVDHEDVYVAVATGVKGNILSRRHNDYEAIVKTISRLCRSELIEEYEIGINFANGFLDSGGVLHDHSPKYGKTFTMPFNYVPERAGEAHKWLAYLESAWGDDEDYAEKVMALQEAFAATMFGIAPRFQRAFLLYGKAKTGKSQALEVLQAMMPPKAICALSPERWGQRFQLSGMVGRTLNVCGELPEETVIDGKAFKEVVEGATQSTEFKGRDGFTFAPIAAHWFASNHLPRSRDTSMGFVRRWQIFDFEKVVPAEERIPDYHEVLVAEEREAIAAWAVQGLARLLRQNDYTQPKSHLARLDQIQRANNSVAAWLQSNDKVRPTESMEDAADARECFDQYVFYMREVSRGFNVTFERFLQMMEELGYPQVPYEDKAGVKRAMFRKVRIKALGEV</sequence>
<dbReference type="InterPro" id="IPR015330">
    <property type="entry name" value="DNA_primase/pol_bifunc_N"/>
</dbReference>
<dbReference type="NCBIfam" id="TIGR01613">
    <property type="entry name" value="primase_Cterm"/>
    <property type="match status" value="1"/>
</dbReference>
<evidence type="ECO:0000313" key="5">
    <source>
        <dbReference type="Proteomes" id="UP000190044"/>
    </source>
</evidence>
<dbReference type="Proteomes" id="UP000190044">
    <property type="component" value="Unassembled WGS sequence"/>
</dbReference>
<dbReference type="SUPFAM" id="SSF56747">
    <property type="entry name" value="Prim-pol domain"/>
    <property type="match status" value="1"/>
</dbReference>
<dbReference type="InterPro" id="IPR045455">
    <property type="entry name" value="NrS-1_pol-like_helicase"/>
</dbReference>
<dbReference type="Gene3D" id="3.40.50.300">
    <property type="entry name" value="P-loop containing nucleotide triphosphate hydrolases"/>
    <property type="match status" value="1"/>
</dbReference>
<dbReference type="RefSeq" id="WP_079638687.1">
    <property type="nucleotide sequence ID" value="NZ_FUYP01000011.1"/>
</dbReference>
<dbReference type="InterPro" id="IPR014015">
    <property type="entry name" value="Helicase_SF3_DNA-vir"/>
</dbReference>
<dbReference type="GO" id="GO:0005524">
    <property type="term" value="F:ATP binding"/>
    <property type="evidence" value="ECO:0007669"/>
    <property type="project" value="UniProtKB-KW"/>
</dbReference>
<protein>
    <submittedName>
        <fullName evidence="4">Phage/plasmid primase, P4 family, C-terminal domain-containing protein</fullName>
    </submittedName>
</protein>
<evidence type="ECO:0000256" key="1">
    <source>
        <dbReference type="ARBA" id="ARBA00022741"/>
    </source>
</evidence>
<dbReference type="EMBL" id="FUYP01000011">
    <property type="protein sequence ID" value="SKB62501.1"/>
    <property type="molecule type" value="Genomic_DNA"/>
</dbReference>
<dbReference type="AlphaFoldDB" id="A0A1T5CT51"/>
<dbReference type="SMART" id="SM00943">
    <property type="entry name" value="Prim-Pol"/>
    <property type="match status" value="1"/>
</dbReference>
<keyword evidence="2" id="KW-0067">ATP-binding</keyword>
<dbReference type="CDD" id="cd04859">
    <property type="entry name" value="Prim_Pol"/>
    <property type="match status" value="1"/>
</dbReference>
<dbReference type="InterPro" id="IPR006500">
    <property type="entry name" value="Helicase_put_C_phage/plasmid"/>
</dbReference>
<proteinExistence type="predicted"/>
<keyword evidence="1" id="KW-0547">Nucleotide-binding</keyword>
<reference evidence="5" key="1">
    <citation type="submission" date="2017-02" db="EMBL/GenBank/DDBJ databases">
        <authorList>
            <person name="Varghese N."/>
            <person name="Submissions S."/>
        </authorList>
    </citation>
    <scope>NUCLEOTIDE SEQUENCE [LARGE SCALE GENOMIC DNA]</scope>
    <source>
        <strain evidence="5">R11H</strain>
    </source>
</reference>
<gene>
    <name evidence="4" type="ORF">SAMN06295937_101182</name>
</gene>
<accession>A0A1T5CT51</accession>
<organism evidence="4 5">
    <name type="scientific">Sphingopyxis flava</name>
    <dbReference type="NCBI Taxonomy" id="1507287"/>
    <lineage>
        <taxon>Bacteria</taxon>
        <taxon>Pseudomonadati</taxon>
        <taxon>Pseudomonadota</taxon>
        <taxon>Alphaproteobacteria</taxon>
        <taxon>Sphingomonadales</taxon>
        <taxon>Sphingomonadaceae</taxon>
        <taxon>Sphingopyxis</taxon>
    </lineage>
</organism>
<evidence type="ECO:0000256" key="2">
    <source>
        <dbReference type="ARBA" id="ARBA00022840"/>
    </source>
</evidence>
<dbReference type="PROSITE" id="PS51206">
    <property type="entry name" value="SF3_HELICASE_1"/>
    <property type="match status" value="1"/>
</dbReference>